<protein>
    <submittedName>
        <fullName evidence="1">Uncharacterized protein</fullName>
    </submittedName>
</protein>
<reference evidence="1" key="1">
    <citation type="journal article" date="2014" name="Front. Microbiol.">
        <title>High frequency of phylogenetically diverse reductive dehalogenase-homologous genes in deep subseafloor sedimentary metagenomes.</title>
        <authorList>
            <person name="Kawai M."/>
            <person name="Futagami T."/>
            <person name="Toyoda A."/>
            <person name="Takaki Y."/>
            <person name="Nishi S."/>
            <person name="Hori S."/>
            <person name="Arai W."/>
            <person name="Tsubouchi T."/>
            <person name="Morono Y."/>
            <person name="Uchiyama I."/>
            <person name="Ito T."/>
            <person name="Fujiyama A."/>
            <person name="Inagaki F."/>
            <person name="Takami H."/>
        </authorList>
    </citation>
    <scope>NUCLEOTIDE SEQUENCE</scope>
    <source>
        <strain evidence="1">Expedition CK06-06</strain>
    </source>
</reference>
<gene>
    <name evidence="1" type="ORF">S01H4_16081</name>
</gene>
<evidence type="ECO:0000313" key="1">
    <source>
        <dbReference type="EMBL" id="GAG53786.1"/>
    </source>
</evidence>
<comment type="caution">
    <text evidence="1">The sequence shown here is derived from an EMBL/GenBank/DDBJ whole genome shotgun (WGS) entry which is preliminary data.</text>
</comment>
<dbReference type="AlphaFoldDB" id="X1A0H4"/>
<organism evidence="1">
    <name type="scientific">marine sediment metagenome</name>
    <dbReference type="NCBI Taxonomy" id="412755"/>
    <lineage>
        <taxon>unclassified sequences</taxon>
        <taxon>metagenomes</taxon>
        <taxon>ecological metagenomes</taxon>
    </lineage>
</organism>
<sequence length="462" mass="47240">AITTTGQTITFDEIAADPNDADVVLSGIDGVFKIASVNGANNEDLSFDFDAAANDVAVTSTGVLQIDFGTIGLETDSLDLSGGTITNMAAGGLPDDSVVMDDLDDNGNFTDWTGNWTFATGTFTLSNGAVLGGDLSAASGNQSLDITADTDANDTLKLIVNDTDDGNLEAVVITAGAAPTLALLSTGASTYSSSASTVTVESVVFTGGAMTSVTTLNTGQGAYELYAMDQDVEQADSPTFVGLTLTGAIATPTTITASGLVTGNSFALGDTDYIGITSNEIITFNAAGTIVASGGIFSSTLGIASQTPDIGDPDTWTVSGAGLYGGIYIVTTGAGTMALPAAAVGMNFTVIAESTDIVTIDPAADGYIWLDGAIETQNETIVGSGTVGDMVVAVKNIDMGMGYISWRCRFKCCMIRIATIQSKIIIIGSCANFPGGSTTRCIFQPNHRHVLLLDTSCKEEWA</sequence>
<accession>X1A0H4</accession>
<proteinExistence type="predicted"/>
<feature type="non-terminal residue" evidence="1">
    <location>
        <position position="1"/>
    </location>
</feature>
<dbReference type="EMBL" id="BART01007043">
    <property type="protein sequence ID" value="GAG53786.1"/>
    <property type="molecule type" value="Genomic_DNA"/>
</dbReference>
<name>X1A0H4_9ZZZZ</name>